<keyword evidence="2" id="KW-0238">DNA-binding</keyword>
<evidence type="ECO:0000256" key="3">
    <source>
        <dbReference type="ARBA" id="ARBA00023163"/>
    </source>
</evidence>
<accession>A0ABY9X8Z0</accession>
<dbReference type="PANTHER" id="PTHR46796:SF13">
    <property type="entry name" value="HTH-TYPE TRANSCRIPTIONAL ACTIVATOR RHAS"/>
    <property type="match status" value="1"/>
</dbReference>
<proteinExistence type="predicted"/>
<keyword evidence="1" id="KW-0805">Transcription regulation</keyword>
<dbReference type="Pfam" id="PF12833">
    <property type="entry name" value="HTH_18"/>
    <property type="match status" value="1"/>
</dbReference>
<dbReference type="Proteomes" id="UP001611383">
    <property type="component" value="Chromosome"/>
</dbReference>
<evidence type="ECO:0000313" key="6">
    <source>
        <dbReference type="Proteomes" id="UP001611383"/>
    </source>
</evidence>
<sequence length="257" mass="28641">MEKKVFAPSARLAPFVRAFEVVEAHEELTHMLLPEAGVIVGFRYRGFSMLFEGTEALRVPDRVITGLRATVRRMYTSAGGGIVLAKFHEAGAALFFDVPLHELFGATVALDDLVPHAELERAASRMAGAKEHAERIALFEEFLLARCKRRTPDPLVTAAARAILAERGSVRIGELARDLHLSQDALEKRFRREVGASPKQFASIVRLRQAIDLYRSDVSLSRLSLEAGYYDQSHFIREFRAVTGDAPRRFLGAAEFC</sequence>
<evidence type="ECO:0000256" key="2">
    <source>
        <dbReference type="ARBA" id="ARBA00023125"/>
    </source>
</evidence>
<protein>
    <submittedName>
        <fullName evidence="5">Helix-turn-helix domain-containing protein</fullName>
    </submittedName>
</protein>
<gene>
    <name evidence="5" type="ORF">F0U60_52920</name>
</gene>
<dbReference type="PROSITE" id="PS01124">
    <property type="entry name" value="HTH_ARAC_FAMILY_2"/>
    <property type="match status" value="1"/>
</dbReference>
<name>A0ABY9X8Z0_9BACT</name>
<keyword evidence="6" id="KW-1185">Reference proteome</keyword>
<keyword evidence="3" id="KW-0804">Transcription</keyword>
<dbReference type="RefSeq" id="WP_395812156.1">
    <property type="nucleotide sequence ID" value="NZ_CP043494.1"/>
</dbReference>
<dbReference type="Gene3D" id="1.10.10.60">
    <property type="entry name" value="Homeodomain-like"/>
    <property type="match status" value="1"/>
</dbReference>
<dbReference type="SMART" id="SM00342">
    <property type="entry name" value="HTH_ARAC"/>
    <property type="match status" value="1"/>
</dbReference>
<dbReference type="EMBL" id="CP043494">
    <property type="protein sequence ID" value="WNG51855.1"/>
    <property type="molecule type" value="Genomic_DNA"/>
</dbReference>
<dbReference type="InterPro" id="IPR050204">
    <property type="entry name" value="AraC_XylS_family_regulators"/>
</dbReference>
<dbReference type="InterPro" id="IPR009057">
    <property type="entry name" value="Homeodomain-like_sf"/>
</dbReference>
<dbReference type="PANTHER" id="PTHR46796">
    <property type="entry name" value="HTH-TYPE TRANSCRIPTIONAL ACTIVATOR RHAS-RELATED"/>
    <property type="match status" value="1"/>
</dbReference>
<organism evidence="5 6">
    <name type="scientific">Archangium minus</name>
    <dbReference type="NCBI Taxonomy" id="83450"/>
    <lineage>
        <taxon>Bacteria</taxon>
        <taxon>Pseudomonadati</taxon>
        <taxon>Myxococcota</taxon>
        <taxon>Myxococcia</taxon>
        <taxon>Myxococcales</taxon>
        <taxon>Cystobacterineae</taxon>
        <taxon>Archangiaceae</taxon>
        <taxon>Archangium</taxon>
    </lineage>
</organism>
<feature type="domain" description="HTH araC/xylS-type" evidence="4">
    <location>
        <begin position="154"/>
        <end position="253"/>
    </location>
</feature>
<evidence type="ECO:0000313" key="5">
    <source>
        <dbReference type="EMBL" id="WNG51855.1"/>
    </source>
</evidence>
<dbReference type="InterPro" id="IPR018060">
    <property type="entry name" value="HTH_AraC"/>
</dbReference>
<dbReference type="InterPro" id="IPR046532">
    <property type="entry name" value="DUF6597"/>
</dbReference>
<dbReference type="SUPFAM" id="SSF46689">
    <property type="entry name" value="Homeodomain-like"/>
    <property type="match status" value="1"/>
</dbReference>
<evidence type="ECO:0000256" key="1">
    <source>
        <dbReference type="ARBA" id="ARBA00023015"/>
    </source>
</evidence>
<evidence type="ECO:0000259" key="4">
    <source>
        <dbReference type="PROSITE" id="PS01124"/>
    </source>
</evidence>
<dbReference type="Pfam" id="PF20240">
    <property type="entry name" value="DUF6597"/>
    <property type="match status" value="1"/>
</dbReference>
<reference evidence="5 6" key="1">
    <citation type="submission" date="2019-08" db="EMBL/GenBank/DDBJ databases">
        <title>Archangium and Cystobacter genomes.</title>
        <authorList>
            <person name="Chen I.-C.K."/>
            <person name="Wielgoss S."/>
        </authorList>
    </citation>
    <scope>NUCLEOTIDE SEQUENCE [LARGE SCALE GENOMIC DNA]</scope>
    <source>
        <strain evidence="5 6">Cbm 6</strain>
    </source>
</reference>